<dbReference type="EMBL" id="MCGO01000155">
    <property type="protein sequence ID" value="ORY23779.1"/>
    <property type="molecule type" value="Genomic_DNA"/>
</dbReference>
<keyword evidence="2 3" id="KW-0040">ANK repeat</keyword>
<dbReference type="OrthoDB" id="19174at2759"/>
<dbReference type="PANTHER" id="PTHR24198">
    <property type="entry name" value="ANKYRIN REPEAT AND PROTEIN KINASE DOMAIN-CONTAINING PROTEIN"/>
    <property type="match status" value="1"/>
</dbReference>
<name>A0A1Y2AMG5_9FUNG</name>
<dbReference type="InterPro" id="IPR036770">
    <property type="entry name" value="Ankyrin_rpt-contain_sf"/>
</dbReference>
<evidence type="ECO:0000256" key="3">
    <source>
        <dbReference type="PROSITE-ProRule" id="PRU00023"/>
    </source>
</evidence>
<proteinExistence type="predicted"/>
<dbReference type="InterPro" id="IPR002110">
    <property type="entry name" value="Ankyrin_rpt"/>
</dbReference>
<dbReference type="SMART" id="SM00248">
    <property type="entry name" value="ANK"/>
    <property type="match status" value="3"/>
</dbReference>
<reference evidence="4 5" key="1">
    <citation type="submission" date="2016-07" db="EMBL/GenBank/DDBJ databases">
        <title>Pervasive Adenine N6-methylation of Active Genes in Fungi.</title>
        <authorList>
            <consortium name="DOE Joint Genome Institute"/>
            <person name="Mondo S.J."/>
            <person name="Dannebaum R.O."/>
            <person name="Kuo R.C."/>
            <person name="Labutti K."/>
            <person name="Haridas S."/>
            <person name="Kuo A."/>
            <person name="Salamov A."/>
            <person name="Ahrendt S.R."/>
            <person name="Lipzen A."/>
            <person name="Sullivan W."/>
            <person name="Andreopoulos W.B."/>
            <person name="Clum A."/>
            <person name="Lindquist E."/>
            <person name="Daum C."/>
            <person name="Ramamoorthy G.K."/>
            <person name="Gryganskyi A."/>
            <person name="Culley D."/>
            <person name="Magnuson J.K."/>
            <person name="James T.Y."/>
            <person name="O'Malley M.A."/>
            <person name="Stajich J.E."/>
            <person name="Spatafora J.W."/>
            <person name="Visel A."/>
            <person name="Grigoriev I.V."/>
        </authorList>
    </citation>
    <scope>NUCLEOTIDE SEQUENCE [LARGE SCALE GENOMIC DNA]</scope>
    <source>
        <strain evidence="4 5">JEL800</strain>
    </source>
</reference>
<gene>
    <name evidence="4" type="ORF">BCR33DRAFT_727905</name>
</gene>
<keyword evidence="5" id="KW-1185">Reference proteome</keyword>
<protein>
    <submittedName>
        <fullName evidence="4">Ankyrin</fullName>
    </submittedName>
</protein>
<dbReference type="PROSITE" id="PS50088">
    <property type="entry name" value="ANK_REPEAT"/>
    <property type="match status" value="1"/>
</dbReference>
<dbReference type="SUPFAM" id="SSF48403">
    <property type="entry name" value="Ankyrin repeat"/>
    <property type="match status" value="1"/>
</dbReference>
<dbReference type="PANTHER" id="PTHR24198:SF165">
    <property type="entry name" value="ANKYRIN REPEAT-CONTAINING PROTEIN-RELATED"/>
    <property type="match status" value="1"/>
</dbReference>
<evidence type="ECO:0000256" key="1">
    <source>
        <dbReference type="ARBA" id="ARBA00022737"/>
    </source>
</evidence>
<dbReference type="Pfam" id="PF12796">
    <property type="entry name" value="Ank_2"/>
    <property type="match status" value="1"/>
</dbReference>
<evidence type="ECO:0000313" key="5">
    <source>
        <dbReference type="Proteomes" id="UP000193642"/>
    </source>
</evidence>
<accession>A0A1Y2AMG5</accession>
<evidence type="ECO:0000313" key="4">
    <source>
        <dbReference type="EMBL" id="ORY23779.1"/>
    </source>
</evidence>
<keyword evidence="1" id="KW-0677">Repeat</keyword>
<dbReference type="Proteomes" id="UP000193642">
    <property type="component" value="Unassembled WGS sequence"/>
</dbReference>
<dbReference type="PROSITE" id="PS50297">
    <property type="entry name" value="ANK_REP_REGION"/>
    <property type="match status" value="1"/>
</dbReference>
<evidence type="ECO:0000256" key="2">
    <source>
        <dbReference type="ARBA" id="ARBA00023043"/>
    </source>
</evidence>
<comment type="caution">
    <text evidence="4">The sequence shown here is derived from an EMBL/GenBank/DDBJ whole genome shotgun (WGS) entry which is preliminary data.</text>
</comment>
<dbReference type="Gene3D" id="1.25.40.20">
    <property type="entry name" value="Ankyrin repeat-containing domain"/>
    <property type="match status" value="1"/>
</dbReference>
<dbReference type="AlphaFoldDB" id="A0A1Y2AMG5"/>
<sequence length="158" mass="16605">MHNQEPALSLLAAIQANDIVLVSNLLTANPTLISTPLIPRTGSQAIHVATGHPEILRLLIDKFHADVNARSSDGSTALLFACMAGDVQAEAVQILCERGCDLYLTDEDGDGPLYYAATGKAVAVQCIAVLRKFGVKGDPMDPTHTSSGVIHVGCSCSH</sequence>
<feature type="repeat" description="ANK" evidence="3">
    <location>
        <begin position="73"/>
        <end position="107"/>
    </location>
</feature>
<organism evidence="4 5">
    <name type="scientific">Rhizoclosmatium globosum</name>
    <dbReference type="NCBI Taxonomy" id="329046"/>
    <lineage>
        <taxon>Eukaryota</taxon>
        <taxon>Fungi</taxon>
        <taxon>Fungi incertae sedis</taxon>
        <taxon>Chytridiomycota</taxon>
        <taxon>Chytridiomycota incertae sedis</taxon>
        <taxon>Chytridiomycetes</taxon>
        <taxon>Chytridiales</taxon>
        <taxon>Chytriomycetaceae</taxon>
        <taxon>Rhizoclosmatium</taxon>
    </lineage>
</organism>